<evidence type="ECO:0000256" key="2">
    <source>
        <dbReference type="ARBA" id="ARBA00004963"/>
    </source>
</evidence>
<keyword evidence="7" id="KW-0862">Zinc</keyword>
<keyword evidence="5" id="KW-0479">Metal-binding</keyword>
<dbReference type="EC" id="3.1.2.6" evidence="4"/>
<dbReference type="InterPro" id="IPR035680">
    <property type="entry name" value="Clx_II_MBL"/>
</dbReference>
<keyword evidence="6 10" id="KW-0378">Hydrolase</keyword>
<evidence type="ECO:0000256" key="6">
    <source>
        <dbReference type="ARBA" id="ARBA00022801"/>
    </source>
</evidence>
<evidence type="ECO:0000256" key="1">
    <source>
        <dbReference type="ARBA" id="ARBA00001947"/>
    </source>
</evidence>
<evidence type="ECO:0000259" key="9">
    <source>
        <dbReference type="SMART" id="SM00849"/>
    </source>
</evidence>
<evidence type="ECO:0000256" key="3">
    <source>
        <dbReference type="ARBA" id="ARBA00006759"/>
    </source>
</evidence>
<dbReference type="EMBL" id="PDTI01000002">
    <property type="protein sequence ID" value="PIE63498.1"/>
    <property type="molecule type" value="Genomic_DNA"/>
</dbReference>
<dbReference type="PANTHER" id="PTHR43705">
    <property type="entry name" value="HYDROXYACYLGLUTATHIONE HYDROLASE"/>
    <property type="match status" value="1"/>
</dbReference>
<reference evidence="10 11" key="1">
    <citation type="submission" date="2017-10" db="EMBL/GenBank/DDBJ databases">
        <title>Novel microbial diversity and functional potential in the marine mammal oral microbiome.</title>
        <authorList>
            <person name="Dudek N.K."/>
            <person name="Sun C.L."/>
            <person name="Burstein D."/>
            <person name="Kantor R.S."/>
            <person name="Aliaga Goltsman D.S."/>
            <person name="Bik E.M."/>
            <person name="Thomas B.C."/>
            <person name="Banfield J.F."/>
            <person name="Relman D.A."/>
        </authorList>
    </citation>
    <scope>NUCLEOTIDE SEQUENCE [LARGE SCALE GENOMIC DNA]</scope>
    <source>
        <strain evidence="10">DOLJORAL78_47_202</strain>
    </source>
</reference>
<evidence type="ECO:0000256" key="4">
    <source>
        <dbReference type="ARBA" id="ARBA00011917"/>
    </source>
</evidence>
<accession>A0A2G6MTT0</accession>
<dbReference type="InterPro" id="IPR001279">
    <property type="entry name" value="Metallo-B-lactamas"/>
</dbReference>
<dbReference type="Pfam" id="PF00753">
    <property type="entry name" value="Lactamase_B"/>
    <property type="match status" value="2"/>
</dbReference>
<dbReference type="AlphaFoldDB" id="A0A2G6MTT0"/>
<dbReference type="InterPro" id="IPR050110">
    <property type="entry name" value="Glyoxalase_II_hydrolase"/>
</dbReference>
<gene>
    <name evidence="10" type="ORF">CSA25_00065</name>
</gene>
<dbReference type="InterPro" id="IPR032282">
    <property type="entry name" value="HAGH_C"/>
</dbReference>
<comment type="similarity">
    <text evidence="3">Belongs to the metallo-beta-lactamase superfamily. Glyoxalase II family.</text>
</comment>
<proteinExistence type="inferred from homology"/>
<evidence type="ECO:0000256" key="5">
    <source>
        <dbReference type="ARBA" id="ARBA00022723"/>
    </source>
</evidence>
<evidence type="ECO:0000256" key="7">
    <source>
        <dbReference type="ARBA" id="ARBA00022833"/>
    </source>
</evidence>
<evidence type="ECO:0000313" key="10">
    <source>
        <dbReference type="EMBL" id="PIE63498.1"/>
    </source>
</evidence>
<feature type="domain" description="Metallo-beta-lactamase" evidence="9">
    <location>
        <begin position="11"/>
        <end position="155"/>
    </location>
</feature>
<evidence type="ECO:0000256" key="8">
    <source>
        <dbReference type="ARBA" id="ARBA00031044"/>
    </source>
</evidence>
<name>A0A2G6MTT0_9BACT</name>
<dbReference type="SUPFAM" id="SSF56281">
    <property type="entry name" value="Metallo-hydrolase/oxidoreductase"/>
    <property type="match status" value="1"/>
</dbReference>
<dbReference type="PANTHER" id="PTHR43705:SF1">
    <property type="entry name" value="HYDROXYACYLGLUTATHIONE HYDROLASE GLOB"/>
    <property type="match status" value="1"/>
</dbReference>
<dbReference type="Gene3D" id="3.60.15.10">
    <property type="entry name" value="Ribonuclease Z/Hydroxyacylglutathione hydrolase-like"/>
    <property type="match status" value="1"/>
</dbReference>
<comment type="pathway">
    <text evidence="2">Secondary metabolite metabolism; methylglyoxal degradation; (R)-lactate from methylglyoxal: step 2/2.</text>
</comment>
<dbReference type="GO" id="GO:0004416">
    <property type="term" value="F:hydroxyacylglutathione hydrolase activity"/>
    <property type="evidence" value="ECO:0007669"/>
    <property type="project" value="UniProtKB-EC"/>
</dbReference>
<dbReference type="Pfam" id="PF16123">
    <property type="entry name" value="HAGH_C"/>
    <property type="match status" value="1"/>
</dbReference>
<evidence type="ECO:0000313" key="11">
    <source>
        <dbReference type="Proteomes" id="UP000231203"/>
    </source>
</evidence>
<dbReference type="Proteomes" id="UP000231203">
    <property type="component" value="Unassembled WGS sequence"/>
</dbReference>
<comment type="cofactor">
    <cofactor evidence="1">
        <name>Zn(2+)</name>
        <dbReference type="ChEBI" id="CHEBI:29105"/>
    </cofactor>
</comment>
<dbReference type="InterPro" id="IPR036866">
    <property type="entry name" value="RibonucZ/Hydroxyglut_hydro"/>
</dbReference>
<protein>
    <recommendedName>
        <fullName evidence="4">hydroxyacylglutathione hydrolase</fullName>
        <ecNumber evidence="4">3.1.2.6</ecNumber>
    </recommendedName>
    <alternativeName>
        <fullName evidence="8">Glyoxalase II</fullName>
    </alternativeName>
</protein>
<sequence length="233" mass="26078">MDIQQFKYSADNMGYLAYSEKSCIAIDPGAPEDMVKFATEKNIPIDIVTNTHTHADHTQGNNALLSRTNAQFIDCTTLSHGQVLDLKDTTGLEVMLTPGHTMDSLCFKGEGFIITGDTLFNATVGNCFSGDLESFFNSLTLLMALPGETLVYAGHDYVLDSLKYAKIIEPDNPDLDGYLSSYNPDHVVSRMSEELKVNPYLRFNTSSMIERLKEKNLPRETQFQRFSSVMELY</sequence>
<dbReference type="GO" id="GO:0046872">
    <property type="term" value="F:metal ion binding"/>
    <property type="evidence" value="ECO:0007669"/>
    <property type="project" value="UniProtKB-KW"/>
</dbReference>
<organism evidence="10 11">
    <name type="scientific">Desulfobacter postgatei</name>
    <dbReference type="NCBI Taxonomy" id="2293"/>
    <lineage>
        <taxon>Bacteria</taxon>
        <taxon>Pseudomonadati</taxon>
        <taxon>Thermodesulfobacteriota</taxon>
        <taxon>Desulfobacteria</taxon>
        <taxon>Desulfobacterales</taxon>
        <taxon>Desulfobacteraceae</taxon>
        <taxon>Desulfobacter</taxon>
    </lineage>
</organism>
<comment type="caution">
    <text evidence="10">The sequence shown here is derived from an EMBL/GenBank/DDBJ whole genome shotgun (WGS) entry which is preliminary data.</text>
</comment>
<dbReference type="SMART" id="SM00849">
    <property type="entry name" value="Lactamase_B"/>
    <property type="match status" value="1"/>
</dbReference>
<dbReference type="CDD" id="cd07723">
    <property type="entry name" value="hydroxyacylglutathione_hydrolase_MBL-fold"/>
    <property type="match status" value="1"/>
</dbReference>